<feature type="domain" description="Tyrosinase copper-binding" evidence="11">
    <location>
        <begin position="4379"/>
        <end position="4390"/>
    </location>
</feature>
<name>V5KRT6_MELTU</name>
<organism evidence="12">
    <name type="scientific">Melanoides tuberculata</name>
    <name type="common">Red-rimmed melania</name>
    <dbReference type="NCBI Taxonomy" id="55729"/>
    <lineage>
        <taxon>Eukaryota</taxon>
        <taxon>Metazoa</taxon>
        <taxon>Spiralia</taxon>
        <taxon>Lophotrochozoa</taxon>
        <taxon>Mollusca</taxon>
        <taxon>Gastropoda</taxon>
        <taxon>Caenogastropoda</taxon>
        <taxon>Sorbeoconcha</taxon>
        <taxon>Cerithioidea</taxon>
        <taxon>Thiaridae</taxon>
        <taxon>Thiarinae</taxon>
        <taxon>Melanoides</taxon>
    </lineage>
</organism>
<dbReference type="PROSITE" id="PS00497">
    <property type="entry name" value="TYROSINASE_1"/>
    <property type="match status" value="7"/>
</dbReference>
<feature type="domain" description="Tyrosinase copper-binding" evidence="11">
    <location>
        <begin position="3966"/>
        <end position="3977"/>
    </location>
</feature>
<evidence type="ECO:0000256" key="9">
    <source>
        <dbReference type="SAM" id="SignalP"/>
    </source>
</evidence>
<dbReference type="Pfam" id="PF00264">
    <property type="entry name" value="Tyrosinase"/>
    <property type="match status" value="12"/>
</dbReference>
<dbReference type="Gene3D" id="2.60.310.10">
    <property type="entry name" value="Haemocyanin C-terminal domain"/>
    <property type="match status" value="12"/>
</dbReference>
<dbReference type="InterPro" id="IPR036848">
    <property type="entry name" value="Haemocyanin_C_sf"/>
</dbReference>
<feature type="domain" description="Tyrosinase copper-binding" evidence="10">
    <location>
        <begin position="514"/>
        <end position="531"/>
    </location>
</feature>
<feature type="domain" description="Tyrosinase copper-binding" evidence="10">
    <location>
        <begin position="929"/>
        <end position="946"/>
    </location>
</feature>
<dbReference type="InterPro" id="IPR002227">
    <property type="entry name" value="Tyrosinase_Cu-bd"/>
</dbReference>
<dbReference type="PROSITE" id="PS00498">
    <property type="entry name" value="TYROSINASE_2"/>
    <property type="match status" value="12"/>
</dbReference>
<feature type="domain" description="Tyrosinase copper-binding" evidence="11">
    <location>
        <begin position="3550"/>
        <end position="3561"/>
    </location>
</feature>
<dbReference type="PANTHER" id="PTHR11474:SF126">
    <property type="entry name" value="TYROSINASE-LIKE PROTEIN TYR-1-RELATED"/>
    <property type="match status" value="1"/>
</dbReference>
<keyword evidence="9" id="KW-0732">Signal</keyword>
<evidence type="ECO:0000256" key="4">
    <source>
        <dbReference type="ARBA" id="ARBA00022723"/>
    </source>
</evidence>
<evidence type="ECO:0000256" key="1">
    <source>
        <dbReference type="ARBA" id="ARBA00002958"/>
    </source>
</evidence>
<feature type="domain" description="Tyrosinase copper-binding" evidence="11">
    <location>
        <begin position="226"/>
        <end position="237"/>
    </location>
</feature>
<keyword evidence="6" id="KW-1015">Disulfide bond</keyword>
<keyword evidence="5" id="KW-0186">Copper</keyword>
<dbReference type="EMDB" id="EMD-6185"/>
<evidence type="ECO:0000256" key="8">
    <source>
        <dbReference type="SAM" id="MobiDB-lite"/>
    </source>
</evidence>
<sequence>MTWLAFALLVLGALVSQSAAALLVRKNVEDLTQEEVLSLQSYLSKLEADESEYGFQKLAAYHGEPSMCQSDDGTARACCIHGMANFPQWHRLYVVQFEQLLRKKGMSMGVPYWDTVGELTSLPDLVEEHIFRDPNGGRGKENAWFSANIKHGNVDTKTARAVDKRLFQKVGDGEKTQLFNLILDALEKDDYCQFEVQFEVAHNHIHYLVGGRHKYSMSTLEYSSYDPIFFLHHSAMDRIFVIWQELQKKRGKSSDHADCSVELFRWNLWPFDRSSNPVELTKQHSKADSVWHHPELGYWYDTLTLGGMDLDQLHAYLEKRRARERAYATFSLHGVGYSANARVQVCGLSSEHPRDTRRRRDASDNCEFAGDFFLLGGANEMPWEFHLPYYFDVTEAVQRLGVALDGAWTVKVDFYHVNGTAMPGDILPPPVGAHRPAKGAHDSDDIHGHSGPDIVVRKDVSELTAEEMYELRQAMSKFQNDTSVDGYQAVAEFHGLPARCPRPDAAVRYACCIHGMATFPHWHRLFVVQIEDELRARGLHIGVPYWDWTRPNTHIPKLAAEATYQDPHHEGVTLNNPFYEAAVAFLGKKTERDVQSQLSENPPFGDHTDLFDGMLLAFEQTDFCDFEIQFEVTHNAPHFLVGGFKPYSLATLHYSAFDPIFYLHHSNVDRLWAIWQELQLRRGLPYEAHCANSMTHDLLKPFGFEAPLNNNEKTHSHARPTKIYDYELELDYTYDNLQFGGMTIEQLEHYLEERQARERVFVGLEFHNIGVSAWADVYVVAGGQRYRAGGVAVLGGEQEMPWHFDRLFKMEITDALKALGLGYNDDFTISLNITDVNGKHVDENTFSHDTIFHDPPHVHHDAGDAPSPDKVRSNIESLTREQVQNLRDALQALEDDSSNAGFAQIAAFHGEPRWCPSTDAEKKYACCLHGMAVFPHWHRLITVQAENALRAHGFEDGLPYWDWTRPMKALPQVVESAQYVNQQTGQTMDNPFHHGIANGHATERDVSPKLFQQPEFGKFTDIAELVMFAFEQTDFCDFEVQMEIAHNYIHALVGGSKPYSMSSLRYTTYDPIFFLHHSNTDRIWAIWQALQKYRGLPYNTANCALASMRKPLQPFAQTSVVNPDPMTRDHSVPFEIFDYQSSFHYTYDDLEFNGLSIPQLQHEVVVRQAHERVFAGFMLKGIGQSALVTFEICQGSGQCSAAGEFYMLGDEYEMPWVYDRLFKYEITQQLADKGLKPLDSYYVQYQVKDLQNNVIGTDNFGKVTIVHTYGAGHLDRKSYGQELKASSHVRQNVDSLSEGQKESLKAALQKMESDGSFEKIAEFHGAPGLCKHEGRNVGCCIHGMATFPHWHRLYVEQVENALLTHGSEVSIPYWDWTSPIKELPDLVSKATYFDSRSQTMETNPFFKAQIGNTGHYTTRDPQPQLFNTKYFLNNVLLALEQTSFCDFEAQFEVVHNMMHSFVGGRGKYSLSTLDYSAYDPLFFIYHANTDRIWAIWQALQSQRGLPWDESDCALNHMHDHLHPFDDKAQNEFDITHKYNHPDDVWDYSDHLDYHYDTLELNGWSIAELEEVLEKQRSRDRMFAGFMLHDIGTSADVEIFICLAAGKNQRDCNHPAGKFSVLGGEFEMPFAFDRQYKFDISEALTKLGIRLGSNADFDLKVTVQSYNGSYLSSDLLDAPTIIFSPGNRKVQSDRPAAADGDLVRRNVWSLSFQERRSLVLALRSLQEDHSADGFQSLASFHAVPELCPYPEAPKRFACCVHGSPAFPHWHRLYTVQFEEALKRHGSLVGLPYWDTTDAQSFIPNFLTDEKFHDTVDDVDIPNPWLGADIEFENSHTERQFNMDKLRKEGPKGYDTWSWEQVMLAFEQENFCDFEVQFEVMHNAIHAWTGGTSVHSMAHLHYASYDPIFMLHHSSTDRIFAIWQELQRLRGLDPNSANCDLETMHAPLKPFSFGSPYNLNPDTKRYSSPDDIFDYHGHFHYEYDDLEMQGLSPPQILDRIAQRKERERVFAGFLLHGIGTSAHVEFSVCKDNACTPAGDFNVLGGYAEMPWSFDRAYKYEITDVLKKKNIDPRDQFTIELKITALNGTTLSGNAFGEPSIIIQARSAERGQYNQPANRIRHDLTHLSERDFMSLKSALNDLQADTGKMGWQSLASFHGVPALCPTPAEATYACCIHGMPTFPHWHRLYTLLVEHALIEHGSSSAIPYWDWTQPLDGLPALFTEQTYYDAWKDKVFDNPFARGYIKSVDGYTVRDPQSQMSMRSKDGKHSILFDRVLDALEQDDFCDFEVQFEVTHNAIHYLVGGPQTYSLSSLHYSSYDPIFFVHHSFVDKIWAVWQELQRRRGKPYDRADCAVNYMSKPMMPFNSPDLDPDLEVRAHAVPNSVFNYFELGYKYDNLEIGGESLEQLEDRIRDQQSHARVFAGFYLGGIGTSAGVTFAVCRKDDGKRCTYGGSFFILGGSKEMPWSFDRVYKHDMTRALHAIGLEPEDVFDYKNYNVFISYNVTAVNNTALPRSIIPKPTILYEPAKVPANRVRKDLTDLSAEDVNSLKSALAEVQADRGKLGWQSLASYHGVPALCPTPEAAAYACCVHGMPTFPHWHRLYTLEVDRALIHHGSRVAIPYWDWTLPIKELPAILTAKTFHDPDTDADVPNPFARAYIAEANTYIRRDPQPELKRVTKDGEHNVLFDEVLLALEQDDFCDFEIQFEVTHNAVHYLVGGHDEHSLASLHYSSYDPAFFLHHSFVDKIWAVWEELQKKRHKPYVSADCVAAKYLNEPLHPFDDPDLDPDDYVRTHAMPSDSFDYHNLGYDYDDMKIGGKSLDQLADIIKEHQSHSRAFAGFHLEGIGASADVEFEVCRGGQCQKAGTFFLLGGAKEMPWSFDRLYKFDITDPLHALGIEPEDAILSPAPFTFKIQVFALNGSSLPSSTLDAPKVLYAPAANRMRRSVDDLSNAETTSLREAFLKMRYDTGPLGSQALASYHGLPAMCPTPAEATYACCIHGMPTFPHWHRLYTLEVDRSLVSHGSSVAVPYWDWTLPVKKLPALIDDATYFNDNSGKQEENPFNWGYIMEAKTKTVRDPQPELFKVSKDGQHSVLFDEVLLALEQDDYCDFEIQFEVTHNALHYLIGGRNLYSLSSLHYSSYDPAFFMHHSFIDKIWVVWQKLQKRRGKEYQTAKCAAKYMSEALHPFDDPELDPDELVRTHAMPDDVFNNMALGYKYDNLEIGGKNLDELEAIIKEHQSHSRVFAGFHLEGFQTSADVVINVCRDDTCARAGAFFVLGGSKEMPWSFDRQFKYEITDALAELNIEPADVTDVKRPPFSFKLDIHAINGSALSSSVLDAPTVIVQSAYVPDERVRHDLNHMSAKDLVSLRNALRELNDDTGVLGFQSLASFHGVPAMCPTPAAAQYACCIHGMPTFPHWHRLYTLEVERALIWHGSKVSMPYWDWTLPVSELPSLATEQSYYDPKSETRYENPFSRAYIGEARAYTVRDVRPELTKVTKNGANHVLFDEVMLALEQEDYCDFEIQFEVTHNAMHYVVGGHQLHSLASLHYSSYDPIFFLHHSFVDKIWVVWQELQKRRHKPYNTAECAAKYLAEPLHPFDDPDLDPDDVVRTHAMPNDVFDINELGYKYDNFEIGGKDLNQLEAIIKQRRSHDRAFAGWRLKGIKTSADVLFNVCTKNQQGSENCVRGGKFILLGGEKEMPWAFDRPYLYEITEQLGELGIPVEEASKTSPSFYFTWEVEGIDGSHLPASSLSPPTAVFKAGYDFPSERVRHELSDLSESDLRSLKTALVDLQEDEGKLGWQSLAAYHGVPALCPTPEAATYACCVHGMPTFPHWHRLYTLEVDRALLRHGSKVAIPYWDWTLPVTELPSILTSKTFFNDDHGRMESNPFAKSYISESSSYIQRDPQPELFKKSKDGKHSVLFDEVLYALEQQDYCDFEVQFEVTHNAFHYMLGGFNEHSLSSLHYSSYDPAFFLHHSFVDKIWAVWQKLQKKRGRPYNTAQCAADYMDEPLHPFDDPVLDPDELVRSHALPTDVFDYHDLGYTYDDLSIGGLSPSQLADLIAKEEGHDRVFAGFQLAGIGTSAKVEFDVCAGAGDSNCRRAGAFFLLGGSKEMPWSFDRPYRYEITDILDELHIEPEDATDKVPPFHFRTRITALNGSALSSDILGTPKIIFVGVHVPHDRVRHDLSRVSESDLRSLKSALGELLEDDGKMGWQALASYHGVPALCPTPEAATYACCIHGMPTFPHWHRLYTLEVDHALYRHGSKLSIPYWDWTLPMDKLPSILTADTYYNENHAKREANPFLGAYINESHQYIVRDPQPALWKVSGDGEHSVLFEEVLYALEQDDFCDFEVQFEVTHNALHYLVGGRHLYSLSSLHYSSYDPAFFLHHSFVDKIWAVWQELQKRRGKAYNRADCAARFMGEPLHPFDDPDLDPDEEIRTHAMPNDVFDIHELGYSYDNLDIGGHSIEELERHIANHQNHDRVFAGFRLSGIKTSADVEFFVCKGPDTTGAKSDENCVRGGGFFLLGGEKEMPWSFDRLYKYEITDQVRELGINPSDAAGEDPGFHLHVTAHDINGDEVPASALAKPEVVFDAAHLAPVPRDRVRYELSSVSESDLSSLKAALGELQHDDGKLGWQSLASYHGVPALCPTPEAATYACCVHGMPTFPHWHRLYTLEVDHALFRHGAKVSIPYWDWTQRMDRLPSILTRASFFNEESGQSEPNPFLKAYINESHQYTVRTPQSALWKVSSDGQHSVLFDEVLYALEQDDFCDFEVQFEVTHNAIHYLVGGRNLYSLSSLHYSSYDPAFFLHHSFVDKIWAVWQELQRRRGKPYNTADCAGKYLNEPLHPFDDPDLDPDEDVRAHAMPSDVFDYRGELGYYYDNFNIGGKSINQLEALIRQHRGHDRAFAEFSLSGQKTSADVEFFVCKNDNCVRGGGFFLLGGEKEMPWSFDRPYKYEITDQLKELGIEANEATIRVNVHDVSGAELSASVVGTPRITVDPAH</sequence>
<evidence type="ECO:0000256" key="5">
    <source>
        <dbReference type="ARBA" id="ARBA00023008"/>
    </source>
</evidence>
<dbReference type="SUPFAM" id="SSF81277">
    <property type="entry name" value="C-terminal domain of mollusc hemocyanin"/>
    <property type="match status" value="12"/>
</dbReference>
<keyword evidence="4" id="KW-0479">Metal-binding</keyword>
<protein>
    <submittedName>
        <fullName evidence="12">Mega-hemocyanin</fullName>
    </submittedName>
</protein>
<evidence type="ECO:0000256" key="2">
    <source>
        <dbReference type="ARBA" id="ARBA00022448"/>
    </source>
</evidence>
<feature type="domain" description="Tyrosinase copper-binding" evidence="10">
    <location>
        <begin position="3407"/>
        <end position="3424"/>
    </location>
</feature>
<dbReference type="GO" id="GO:0046872">
    <property type="term" value="F:metal ion binding"/>
    <property type="evidence" value="ECO:0007669"/>
    <property type="project" value="UniProtKB-KW"/>
</dbReference>
<comment type="function">
    <text evidence="1">Hemocyanins are copper-containing oxygen carriers occurring freely dissolved in the hemolymph of many mollusks and arthropods.</text>
</comment>
<feature type="domain" description="Tyrosinase copper-binding" evidence="10">
    <location>
        <begin position="1342"/>
        <end position="1359"/>
    </location>
</feature>
<keyword evidence="2" id="KW-0813">Transport</keyword>
<feature type="domain" description="Tyrosinase copper-binding" evidence="11">
    <location>
        <begin position="2317"/>
        <end position="2328"/>
    </location>
</feature>
<dbReference type="GO" id="GO:0005344">
    <property type="term" value="F:oxygen carrier activity"/>
    <property type="evidence" value="ECO:0007669"/>
    <property type="project" value="UniProtKB-KW"/>
</dbReference>
<feature type="region of interest" description="Disordered" evidence="8">
    <location>
        <begin position="426"/>
        <end position="448"/>
    </location>
</feature>
<feature type="domain" description="Tyrosinase copper-binding" evidence="11">
    <location>
        <begin position="1070"/>
        <end position="1081"/>
    </location>
</feature>
<evidence type="ECO:0000313" key="12">
    <source>
        <dbReference type="EMBL" id="AGX25262.1"/>
    </source>
</evidence>
<feature type="domain" description="Tyrosinase copper-binding" evidence="10">
    <location>
        <begin position="2174"/>
        <end position="2191"/>
    </location>
</feature>
<feature type="domain" description="Tyrosinase copper-binding" evidence="11">
    <location>
        <begin position="3139"/>
        <end position="3150"/>
    </location>
</feature>
<evidence type="ECO:0000256" key="7">
    <source>
        <dbReference type="ARBA" id="ARBA00023180"/>
    </source>
</evidence>
<feature type="domain" description="Tyrosinase copper-binding" evidence="10">
    <location>
        <begin position="1760"/>
        <end position="1777"/>
    </location>
</feature>
<dbReference type="PRINTS" id="PR00092">
    <property type="entry name" value="TYROSINASE"/>
</dbReference>
<evidence type="ECO:0000256" key="3">
    <source>
        <dbReference type="ARBA" id="ARBA00022621"/>
    </source>
</evidence>
<dbReference type="InterPro" id="IPR050316">
    <property type="entry name" value="Tyrosinase/Hemocyanin"/>
</dbReference>
<feature type="domain" description="Tyrosinase copper-binding" evidence="11">
    <location>
        <begin position="4801"/>
        <end position="4812"/>
    </location>
</feature>
<dbReference type="EMBL" id="KC405576">
    <property type="protein sequence ID" value="AGX25262.1"/>
    <property type="molecule type" value="mRNA"/>
</dbReference>
<dbReference type="PANTHER" id="PTHR11474">
    <property type="entry name" value="TYROSINASE FAMILY MEMBER"/>
    <property type="match status" value="1"/>
</dbReference>
<accession>V5KRT6</accession>
<feature type="domain" description="Tyrosinase copper-binding" evidence="10">
    <location>
        <begin position="81"/>
        <end position="98"/>
    </location>
</feature>
<evidence type="ECO:0000259" key="10">
    <source>
        <dbReference type="PROSITE" id="PS00497"/>
    </source>
</evidence>
<dbReference type="InterPro" id="IPR008922">
    <property type="entry name" value="Di-copper_centre_dom_sf"/>
</dbReference>
<proteinExistence type="evidence at transcript level"/>
<feature type="signal peptide" evidence="9">
    <location>
        <begin position="1"/>
        <end position="20"/>
    </location>
</feature>
<feature type="domain" description="Tyrosinase copper-binding" evidence="11">
    <location>
        <begin position="2731"/>
        <end position="2742"/>
    </location>
</feature>
<reference evidence="12" key="1">
    <citation type="submission" date="2012-12" db="EMBL/GenBank/DDBJ databases">
        <title>cDNA sequence and primary structure of the Mega-hemocyanin of Melanoides tuberculata.</title>
        <authorList>
            <person name="Neufurth M."/>
            <person name="Lieb B."/>
            <person name="Markl J."/>
        </authorList>
    </citation>
    <scope>NUCLEOTIDE SEQUENCE</scope>
    <source>
        <strain evidence="12">MtH550</strain>
    </source>
</reference>
<feature type="chain" id="PRO_5004738572" evidence="9">
    <location>
        <begin position="21"/>
        <end position="4999"/>
    </location>
</feature>
<dbReference type="SUPFAM" id="SSF48056">
    <property type="entry name" value="Di-copper centre-containing domain"/>
    <property type="match status" value="12"/>
</dbReference>
<evidence type="ECO:0000256" key="6">
    <source>
        <dbReference type="ARBA" id="ARBA00023157"/>
    </source>
</evidence>
<feature type="compositionally biased region" description="Basic and acidic residues" evidence="8">
    <location>
        <begin position="439"/>
        <end position="448"/>
    </location>
</feature>
<evidence type="ECO:0000259" key="11">
    <source>
        <dbReference type="PROSITE" id="PS00498"/>
    </source>
</evidence>
<dbReference type="Gene3D" id="1.10.1280.10">
    <property type="entry name" value="Di-copper center containing domain from catechol oxidase"/>
    <property type="match status" value="12"/>
</dbReference>
<feature type="domain" description="Tyrosinase copper-binding" evidence="11">
    <location>
        <begin position="658"/>
        <end position="669"/>
    </location>
</feature>
<feature type="domain" description="Tyrosinase copper-binding" evidence="11">
    <location>
        <begin position="1904"/>
        <end position="1915"/>
    </location>
</feature>
<dbReference type="InterPro" id="IPR028999">
    <property type="entry name" value="Beta-sandwich_Haemocyanin"/>
</dbReference>
<feature type="domain" description="Tyrosinase copper-binding" evidence="11">
    <location>
        <begin position="1479"/>
        <end position="1490"/>
    </location>
</feature>
<keyword evidence="7" id="KW-0325">Glycoprotein</keyword>
<keyword evidence="3" id="KW-0561">Oxygen transport</keyword>
<dbReference type="GO" id="GO:0016491">
    <property type="term" value="F:oxidoreductase activity"/>
    <property type="evidence" value="ECO:0007669"/>
    <property type="project" value="InterPro"/>
</dbReference>
<dbReference type="Pfam" id="PF14830">
    <property type="entry name" value="Haemocyan_bet_s"/>
    <property type="match status" value="12"/>
</dbReference>